<accession>A0A0G1U5V6</accession>
<protein>
    <submittedName>
        <fullName evidence="1">Uncharacterized protein</fullName>
    </submittedName>
</protein>
<dbReference type="EMBL" id="LCPB01000014">
    <property type="protein sequence ID" value="KKU89439.1"/>
    <property type="molecule type" value="Genomic_DNA"/>
</dbReference>
<reference evidence="1 2" key="1">
    <citation type="journal article" date="2015" name="Nature">
        <title>rRNA introns, odd ribosomes, and small enigmatic genomes across a large radiation of phyla.</title>
        <authorList>
            <person name="Brown C.T."/>
            <person name="Hug L.A."/>
            <person name="Thomas B.C."/>
            <person name="Sharon I."/>
            <person name="Castelle C.J."/>
            <person name="Singh A."/>
            <person name="Wilkins M.J."/>
            <person name="Williams K.H."/>
            <person name="Banfield J.F."/>
        </authorList>
    </citation>
    <scope>NUCLEOTIDE SEQUENCE [LARGE SCALE GENOMIC DNA]</scope>
</reference>
<comment type="caution">
    <text evidence="1">The sequence shown here is derived from an EMBL/GenBank/DDBJ whole genome shotgun (WGS) entry which is preliminary data.</text>
</comment>
<evidence type="ECO:0000313" key="1">
    <source>
        <dbReference type="EMBL" id="KKU89439.1"/>
    </source>
</evidence>
<sequence>MMKLFPEDVAEGIVATLQRVIAARHDLITRAHDVCGKIGVSYQVNDPKNPAILRIDVDAPAPPHSSAKDVYLARLEIDKETGRMRFFRDGYQPLENQFLLEEHPFIVQQIANTIWNN</sequence>
<evidence type="ECO:0000313" key="2">
    <source>
        <dbReference type="Proteomes" id="UP000033882"/>
    </source>
</evidence>
<proteinExistence type="predicted"/>
<gene>
    <name evidence="1" type="ORF">UY19_C0014G0039</name>
</gene>
<organism evidence="1 2">
    <name type="scientific">Candidatus Wolfebacteria bacterium GW2011_GWA2_47_9b</name>
    <dbReference type="NCBI Taxonomy" id="1619005"/>
    <lineage>
        <taxon>Bacteria</taxon>
        <taxon>Candidatus Wolfeibacteriota</taxon>
    </lineage>
</organism>
<dbReference type="AlphaFoldDB" id="A0A0G1U5V6"/>
<dbReference type="Proteomes" id="UP000033882">
    <property type="component" value="Unassembled WGS sequence"/>
</dbReference>
<name>A0A0G1U5V6_9BACT</name>